<dbReference type="PANTHER" id="PTHR32119:SF2">
    <property type="entry name" value="OROTIDINE 5'-PHOSPHATE DECARBOXYLASE"/>
    <property type="match status" value="1"/>
</dbReference>
<dbReference type="SUPFAM" id="SSF51366">
    <property type="entry name" value="Ribulose-phoshate binding barrel"/>
    <property type="match status" value="1"/>
</dbReference>
<feature type="binding site" evidence="9 11">
    <location>
        <position position="181"/>
    </location>
    <ligand>
        <name>substrate</name>
    </ligand>
</feature>
<dbReference type="GO" id="GO:0006207">
    <property type="term" value="P:'de novo' pyrimidine nucleobase biosynthetic process"/>
    <property type="evidence" value="ECO:0007669"/>
    <property type="project" value="InterPro"/>
</dbReference>
<feature type="active site" description="Proton donor" evidence="9">
    <location>
        <position position="62"/>
    </location>
</feature>
<evidence type="ECO:0000256" key="10">
    <source>
        <dbReference type="PIRSR" id="PIRSR614732-1"/>
    </source>
</evidence>
<dbReference type="GO" id="GO:0044205">
    <property type="term" value="P:'de novo' UMP biosynthetic process"/>
    <property type="evidence" value="ECO:0007669"/>
    <property type="project" value="UniProtKB-UniRule"/>
</dbReference>
<reference evidence="14 16" key="2">
    <citation type="submission" date="2016-02" db="EMBL/GenBank/DDBJ databases">
        <title>Complete Genome Sequence of Propionibacterium acidipropionici ATCC 55737.</title>
        <authorList>
            <person name="Luna Flores C.H."/>
            <person name="Nielsen L.K."/>
            <person name="Marcellin E."/>
        </authorList>
    </citation>
    <scope>NUCLEOTIDE SEQUENCE [LARGE SCALE GENOMIC DNA]</scope>
    <source>
        <strain evidence="14 16">ATCC 55737</strain>
    </source>
</reference>
<dbReference type="InterPro" id="IPR013785">
    <property type="entry name" value="Aldolase_TIM"/>
</dbReference>
<feature type="binding site" evidence="9 11">
    <location>
        <position position="210"/>
    </location>
    <ligand>
        <name>substrate</name>
    </ligand>
</feature>
<feature type="binding site" evidence="9">
    <location>
        <begin position="60"/>
        <end position="69"/>
    </location>
    <ligand>
        <name>substrate</name>
    </ligand>
</feature>
<comment type="function">
    <text evidence="1 9">Catalyzes the decarboxylation of orotidine 5'-monophosphate (OMP) to uridine 5'-monophosphate (UMP).</text>
</comment>
<keyword evidence="4 9" id="KW-0210">Decarboxylase</keyword>
<keyword evidence="5 9" id="KW-0665">Pyrimidine biosynthesis</keyword>
<evidence type="ECO:0000313" key="17">
    <source>
        <dbReference type="Proteomes" id="UP000178666"/>
    </source>
</evidence>
<dbReference type="InterPro" id="IPR047596">
    <property type="entry name" value="OMPdecase_bac"/>
</dbReference>
<evidence type="ECO:0000256" key="3">
    <source>
        <dbReference type="ARBA" id="ARBA00011738"/>
    </source>
</evidence>
<evidence type="ECO:0000256" key="1">
    <source>
        <dbReference type="ARBA" id="ARBA00002356"/>
    </source>
</evidence>
<evidence type="ECO:0000256" key="8">
    <source>
        <dbReference type="ARBA" id="ARBA00061012"/>
    </source>
</evidence>
<gene>
    <name evidence="9" type="primary">pyrF</name>
    <name evidence="15" type="ORF">A8L58_04985</name>
    <name evidence="14" type="ORF">AXH35_03520</name>
</gene>
<dbReference type="SMART" id="SM00934">
    <property type="entry name" value="OMPdecase"/>
    <property type="match status" value="1"/>
</dbReference>
<dbReference type="FunFam" id="3.20.20.70:FF:000015">
    <property type="entry name" value="Orotidine 5'-phosphate decarboxylase"/>
    <property type="match status" value="1"/>
</dbReference>
<feature type="active site" description="For OMPdecase activity" evidence="10">
    <location>
        <position position="62"/>
    </location>
</feature>
<evidence type="ECO:0000313" key="16">
    <source>
        <dbReference type="Proteomes" id="UP000075221"/>
    </source>
</evidence>
<feature type="binding site" evidence="9 11">
    <location>
        <position position="11"/>
    </location>
    <ligand>
        <name>substrate</name>
    </ligand>
</feature>
<dbReference type="OMA" id="FWKVGLE"/>
<dbReference type="Pfam" id="PF00215">
    <property type="entry name" value="OMPdecase"/>
    <property type="match status" value="1"/>
</dbReference>
<evidence type="ECO:0000256" key="12">
    <source>
        <dbReference type="RuleBase" id="RU000512"/>
    </source>
</evidence>
<dbReference type="Proteomes" id="UP000075221">
    <property type="component" value="Chromosome"/>
</dbReference>
<evidence type="ECO:0000313" key="15">
    <source>
        <dbReference type="EMBL" id="AOZ46184.1"/>
    </source>
</evidence>
<keyword evidence="17" id="KW-1185">Reference proteome</keyword>
<feature type="binding site" evidence="9 11">
    <location>
        <position position="33"/>
    </location>
    <ligand>
        <name>substrate</name>
    </ligand>
</feature>
<evidence type="ECO:0000256" key="2">
    <source>
        <dbReference type="ARBA" id="ARBA00004861"/>
    </source>
</evidence>
<comment type="subunit">
    <text evidence="3 9">Homodimer.</text>
</comment>
<feature type="binding site" evidence="9 11">
    <location>
        <position position="190"/>
    </location>
    <ligand>
        <name>substrate</name>
    </ligand>
</feature>
<proteinExistence type="inferred from homology"/>
<evidence type="ECO:0000256" key="5">
    <source>
        <dbReference type="ARBA" id="ARBA00022975"/>
    </source>
</evidence>
<dbReference type="Gene3D" id="3.20.20.70">
    <property type="entry name" value="Aldolase class I"/>
    <property type="match status" value="1"/>
</dbReference>
<comment type="pathway">
    <text evidence="2 9 12">Pyrimidine metabolism; UMP biosynthesis via de novo pathway; UMP from orotate: step 2/2.</text>
</comment>
<evidence type="ECO:0000256" key="9">
    <source>
        <dbReference type="HAMAP-Rule" id="MF_01200"/>
    </source>
</evidence>
<sequence>MDTSRPIIALDVPSADEALALVARFGDEPLFLKVGMELFYASGPSTVTRLKEAGHDVFCDLKLHDIPNTVKRAAASLAGLGADLLTVHAAGGRAMMEAALEGLSGAANDPAVVAITQLTSTSEQAMHTEQLIDVPLAESVVHYAELAQQAGLAGVVCSAQEAGRIAEATGDGFLRVTPGIRPAGSAVGDQSRVATPENAAGLGSSAIVVGRPITRAEDPVAAYHAIKAAWNTGRSN</sequence>
<evidence type="ECO:0000259" key="13">
    <source>
        <dbReference type="SMART" id="SM00934"/>
    </source>
</evidence>
<dbReference type="OrthoDB" id="9806203at2"/>
<dbReference type="RefSeq" id="WP_015070231.1">
    <property type="nucleotide sequence ID" value="NZ_CP013126.1"/>
</dbReference>
<evidence type="ECO:0000256" key="4">
    <source>
        <dbReference type="ARBA" id="ARBA00022793"/>
    </source>
</evidence>
<dbReference type="EMBL" id="CP014352">
    <property type="protein sequence ID" value="AMS04694.1"/>
    <property type="molecule type" value="Genomic_DNA"/>
</dbReference>
<feature type="active site" description="For OMPdecase activity" evidence="10">
    <location>
        <position position="60"/>
    </location>
</feature>
<protein>
    <recommendedName>
        <fullName evidence="9">Orotidine 5'-phosphate decarboxylase</fullName>
        <ecNumber evidence="9">4.1.1.23</ecNumber>
    </recommendedName>
    <alternativeName>
        <fullName evidence="9">OMP decarboxylase</fullName>
        <shortName evidence="9">OMPDCase</shortName>
        <shortName evidence="9">OMPdecase</shortName>
    </alternativeName>
</protein>
<evidence type="ECO:0000313" key="14">
    <source>
        <dbReference type="EMBL" id="AMS04694.1"/>
    </source>
</evidence>
<evidence type="ECO:0000256" key="11">
    <source>
        <dbReference type="PIRSR" id="PIRSR614732-2"/>
    </source>
</evidence>
<dbReference type="PANTHER" id="PTHR32119">
    <property type="entry name" value="OROTIDINE 5'-PHOSPHATE DECARBOXYLASE"/>
    <property type="match status" value="1"/>
</dbReference>
<dbReference type="InterPro" id="IPR001754">
    <property type="entry name" value="OMPdeCOase_dom"/>
</dbReference>
<dbReference type="InterPro" id="IPR014732">
    <property type="entry name" value="OMPdecase"/>
</dbReference>
<dbReference type="CDD" id="cd04725">
    <property type="entry name" value="OMP_decarboxylase_like"/>
    <property type="match status" value="1"/>
</dbReference>
<dbReference type="AlphaFoldDB" id="A0A142KF06"/>
<feature type="active site" description="For OMPdecase activity" evidence="10">
    <location>
        <position position="65"/>
    </location>
</feature>
<feature type="binding site" evidence="9 11">
    <location>
        <position position="119"/>
    </location>
    <ligand>
        <name>substrate</name>
    </ligand>
</feature>
<feature type="binding site" evidence="9 11">
    <location>
        <position position="211"/>
    </location>
    <ligand>
        <name>substrate</name>
    </ligand>
</feature>
<name>A0A142KF06_9ACTN</name>
<feature type="domain" description="Orotidine 5'-phosphate decarboxylase" evidence="13">
    <location>
        <begin position="5"/>
        <end position="226"/>
    </location>
</feature>
<dbReference type="GeneID" id="88086048"/>
<dbReference type="GO" id="GO:0004590">
    <property type="term" value="F:orotidine-5'-phosphate decarboxylase activity"/>
    <property type="evidence" value="ECO:0007669"/>
    <property type="project" value="UniProtKB-UniRule"/>
</dbReference>
<keyword evidence="6 9" id="KW-0456">Lyase</keyword>
<dbReference type="EC" id="4.1.1.23" evidence="9"/>
<comment type="similarity">
    <text evidence="8 9">Belongs to the OMP decarboxylase family. Type 1 subfamily.</text>
</comment>
<dbReference type="EMBL" id="CP015970">
    <property type="protein sequence ID" value="AOZ46184.1"/>
    <property type="molecule type" value="Genomic_DNA"/>
</dbReference>
<comment type="catalytic activity">
    <reaction evidence="7 9 12">
        <text>orotidine 5'-phosphate + H(+) = UMP + CO2</text>
        <dbReference type="Rhea" id="RHEA:11596"/>
        <dbReference type="ChEBI" id="CHEBI:15378"/>
        <dbReference type="ChEBI" id="CHEBI:16526"/>
        <dbReference type="ChEBI" id="CHEBI:57538"/>
        <dbReference type="ChEBI" id="CHEBI:57865"/>
        <dbReference type="EC" id="4.1.1.23"/>
    </reaction>
</comment>
<dbReference type="PROSITE" id="PS00156">
    <property type="entry name" value="OMPDECASE"/>
    <property type="match status" value="1"/>
</dbReference>
<dbReference type="InterPro" id="IPR011060">
    <property type="entry name" value="RibuloseP-bd_barrel"/>
</dbReference>
<organism evidence="14 16">
    <name type="scientific">Acidipropionibacterium acidipropionici</name>
    <dbReference type="NCBI Taxonomy" id="1748"/>
    <lineage>
        <taxon>Bacteria</taxon>
        <taxon>Bacillati</taxon>
        <taxon>Actinomycetota</taxon>
        <taxon>Actinomycetes</taxon>
        <taxon>Propionibacteriales</taxon>
        <taxon>Propionibacteriaceae</taxon>
        <taxon>Acidipropionibacterium</taxon>
    </lineage>
</organism>
<accession>A0A142KF06</accession>
<reference evidence="15 17" key="1">
    <citation type="journal article" date="2016" name="Plant Dis.">
        <title>Improved production of propionic acid using genome shuffling.</title>
        <authorList>
            <person name="Luna-Flores C.H."/>
            <person name="Palfreyman R.W."/>
            <person name="Kromer J.O."/>
            <person name="Nielsen L.K."/>
            <person name="Marcellin E."/>
        </authorList>
    </citation>
    <scope>NUCLEOTIDE SEQUENCE [LARGE SCALE GENOMIC DNA]</scope>
    <source>
        <strain evidence="15 17">F3E8</strain>
    </source>
</reference>
<dbReference type="InterPro" id="IPR018089">
    <property type="entry name" value="OMPdecase_AS"/>
</dbReference>
<dbReference type="NCBIfam" id="NF001273">
    <property type="entry name" value="PRK00230.1"/>
    <property type="match status" value="1"/>
</dbReference>
<dbReference type="KEGG" id="aaci:ASQ49_13640"/>
<dbReference type="NCBIfam" id="TIGR01740">
    <property type="entry name" value="pyrF"/>
    <property type="match status" value="1"/>
</dbReference>
<dbReference type="Proteomes" id="UP000178666">
    <property type="component" value="Chromosome"/>
</dbReference>
<dbReference type="HAMAP" id="MF_01200_B">
    <property type="entry name" value="OMPdecase_type1_B"/>
    <property type="match status" value="1"/>
</dbReference>
<dbReference type="GO" id="GO:0005829">
    <property type="term" value="C:cytosol"/>
    <property type="evidence" value="ECO:0007669"/>
    <property type="project" value="TreeGrafter"/>
</dbReference>
<evidence type="ECO:0000256" key="6">
    <source>
        <dbReference type="ARBA" id="ARBA00023239"/>
    </source>
</evidence>
<evidence type="ECO:0000256" key="7">
    <source>
        <dbReference type="ARBA" id="ARBA00049157"/>
    </source>
</evidence>